<reference evidence="2" key="3">
    <citation type="submission" date="2018-07" db="EMBL/GenBank/DDBJ databases">
        <title>WGS assembly of Glycine max.</title>
        <authorList>
            <person name="Schmutz J."/>
            <person name="Cannon S."/>
            <person name="Schlueter J."/>
            <person name="Ma J."/>
            <person name="Mitros T."/>
            <person name="Nelson W."/>
            <person name="Hyten D."/>
            <person name="Song Q."/>
            <person name="Thelen J."/>
            <person name="Cheng J."/>
            <person name="Xu D."/>
            <person name="Hellsten U."/>
            <person name="May G."/>
            <person name="Yu Y."/>
            <person name="Sakurai T."/>
            <person name="Umezawa T."/>
            <person name="Bhattacharyya M."/>
            <person name="Sandhu D."/>
            <person name="Valliyodan B."/>
            <person name="Lindquist E."/>
            <person name="Peto M."/>
            <person name="Grant D."/>
            <person name="Shu S."/>
            <person name="Goodstein D."/>
            <person name="Barry K."/>
            <person name="Futrell-Griggs M."/>
            <person name="Abernathy B."/>
            <person name="Du J."/>
            <person name="Tian Z."/>
            <person name="Zhu L."/>
            <person name="Gill N."/>
            <person name="Joshi T."/>
            <person name="Libault M."/>
            <person name="Sethuraman A."/>
            <person name="Zhang X."/>
            <person name="Shinozaki K."/>
            <person name="Nguyen H."/>
            <person name="Wing R."/>
            <person name="Cregan P."/>
            <person name="Specht J."/>
            <person name="Grimwood J."/>
            <person name="Rokhsar D."/>
            <person name="Stacey G."/>
            <person name="Shoemaker R."/>
            <person name="Jackson S."/>
        </authorList>
    </citation>
    <scope>NUCLEOTIDE SEQUENCE</scope>
    <source>
        <tissue evidence="2">Callus</tissue>
    </source>
</reference>
<proteinExistence type="predicted"/>
<dbReference type="InParanoid" id="A0A0R0F6E4"/>
<accession>A0A0R0F6E4</accession>
<evidence type="ECO:0000256" key="1">
    <source>
        <dbReference type="SAM" id="MobiDB-lite"/>
    </source>
</evidence>
<dbReference type="STRING" id="3847.A0A0R0F6E4"/>
<reference evidence="2 3" key="1">
    <citation type="journal article" date="2010" name="Nature">
        <title>Genome sequence of the palaeopolyploid soybean.</title>
        <authorList>
            <person name="Schmutz J."/>
            <person name="Cannon S.B."/>
            <person name="Schlueter J."/>
            <person name="Ma J."/>
            <person name="Mitros T."/>
            <person name="Nelson W."/>
            <person name="Hyten D.L."/>
            <person name="Song Q."/>
            <person name="Thelen J.J."/>
            <person name="Cheng J."/>
            <person name="Xu D."/>
            <person name="Hellsten U."/>
            <person name="May G.D."/>
            <person name="Yu Y."/>
            <person name="Sakurai T."/>
            <person name="Umezawa T."/>
            <person name="Bhattacharyya M.K."/>
            <person name="Sandhu D."/>
            <person name="Valliyodan B."/>
            <person name="Lindquist E."/>
            <person name="Peto M."/>
            <person name="Grant D."/>
            <person name="Shu S."/>
            <person name="Goodstein D."/>
            <person name="Barry K."/>
            <person name="Futrell-Griggs M."/>
            <person name="Abernathy B."/>
            <person name="Du J."/>
            <person name="Tian Z."/>
            <person name="Zhu L."/>
            <person name="Gill N."/>
            <person name="Joshi T."/>
            <person name="Libault M."/>
            <person name="Sethuraman A."/>
            <person name="Zhang X.-C."/>
            <person name="Shinozaki K."/>
            <person name="Nguyen H.T."/>
            <person name="Wing R.A."/>
            <person name="Cregan P."/>
            <person name="Specht J."/>
            <person name="Grimwood J."/>
            <person name="Rokhsar D."/>
            <person name="Stacey G."/>
            <person name="Shoemaker R.C."/>
            <person name="Jackson S.A."/>
        </authorList>
    </citation>
    <scope>NUCLEOTIDE SEQUENCE [LARGE SCALE GENOMIC DNA]</scope>
    <source>
        <strain evidence="3">cv. Williams 82</strain>
        <tissue evidence="2">Callus</tissue>
    </source>
</reference>
<name>A0A0R0F6E4_SOYBN</name>
<gene>
    <name evidence="2" type="ORF">GLYMA_18G087100</name>
</gene>
<dbReference type="EnsemblPlants" id="KRG98642">
    <property type="protein sequence ID" value="KRG98642"/>
    <property type="gene ID" value="GLYMA_18G087100"/>
</dbReference>
<reference evidence="3" key="2">
    <citation type="submission" date="2018-02" db="UniProtKB">
        <authorList>
            <consortium name="EnsemblPlants"/>
        </authorList>
    </citation>
    <scope>IDENTIFICATION</scope>
    <source>
        <strain evidence="3">Williams 82</strain>
    </source>
</reference>
<dbReference type="Proteomes" id="UP000008827">
    <property type="component" value="Chromosome 18"/>
</dbReference>
<evidence type="ECO:0000313" key="4">
    <source>
        <dbReference type="Proteomes" id="UP000008827"/>
    </source>
</evidence>
<evidence type="ECO:0000313" key="2">
    <source>
        <dbReference type="EMBL" id="KRG98642.1"/>
    </source>
</evidence>
<protein>
    <submittedName>
        <fullName evidence="2 3">Uncharacterized protein</fullName>
    </submittedName>
</protein>
<sequence>MIVMVRKADKTSWKRKRTEENDGRRLGVTSPPNPIDGRPYVREDENYLRELETRQQTRHYGIQNPNSVMSNYLSVHDPANSHHMGPSYPALALASEPYVMNTPAMQRYAPRLDELNHARMDPLGSEPAIVGRNGAFERSALPPGYGSRMPGFAAGSHHMYSRQNSSDRFNG</sequence>
<feature type="compositionally biased region" description="Basic and acidic residues" evidence="1">
    <location>
        <begin position="1"/>
        <end position="25"/>
    </location>
</feature>
<dbReference type="EMBL" id="CM000851">
    <property type="protein sequence ID" value="KRG98642.1"/>
    <property type="molecule type" value="Genomic_DNA"/>
</dbReference>
<dbReference type="OrthoDB" id="21264at2759"/>
<evidence type="ECO:0000313" key="3">
    <source>
        <dbReference type="EnsemblPlants" id="KRG98642"/>
    </source>
</evidence>
<keyword evidence="4" id="KW-1185">Reference proteome</keyword>
<feature type="region of interest" description="Disordered" evidence="1">
    <location>
        <begin position="1"/>
        <end position="40"/>
    </location>
</feature>
<organism evidence="2">
    <name type="scientific">Glycine max</name>
    <name type="common">Soybean</name>
    <name type="synonym">Glycine hispida</name>
    <dbReference type="NCBI Taxonomy" id="3847"/>
    <lineage>
        <taxon>Eukaryota</taxon>
        <taxon>Viridiplantae</taxon>
        <taxon>Streptophyta</taxon>
        <taxon>Embryophyta</taxon>
        <taxon>Tracheophyta</taxon>
        <taxon>Spermatophyta</taxon>
        <taxon>Magnoliopsida</taxon>
        <taxon>eudicotyledons</taxon>
        <taxon>Gunneridae</taxon>
        <taxon>Pentapetalae</taxon>
        <taxon>rosids</taxon>
        <taxon>fabids</taxon>
        <taxon>Fabales</taxon>
        <taxon>Fabaceae</taxon>
        <taxon>Papilionoideae</taxon>
        <taxon>50 kb inversion clade</taxon>
        <taxon>NPAAA clade</taxon>
        <taxon>indigoferoid/millettioid clade</taxon>
        <taxon>Phaseoleae</taxon>
        <taxon>Glycine</taxon>
        <taxon>Glycine subgen. Soja</taxon>
    </lineage>
</organism>
<dbReference type="Gramene" id="KRG98642">
    <property type="protein sequence ID" value="KRG98642"/>
    <property type="gene ID" value="GLYMA_18G087100"/>
</dbReference>
<dbReference type="AlphaFoldDB" id="A0A0R0F6E4"/>